<proteinExistence type="predicted"/>
<feature type="non-terminal residue" evidence="4">
    <location>
        <position position="263"/>
    </location>
</feature>
<organism evidence="4 5">
    <name type="scientific">Trifolium medium</name>
    <dbReference type="NCBI Taxonomy" id="97028"/>
    <lineage>
        <taxon>Eukaryota</taxon>
        <taxon>Viridiplantae</taxon>
        <taxon>Streptophyta</taxon>
        <taxon>Embryophyta</taxon>
        <taxon>Tracheophyta</taxon>
        <taxon>Spermatophyta</taxon>
        <taxon>Magnoliopsida</taxon>
        <taxon>eudicotyledons</taxon>
        <taxon>Gunneridae</taxon>
        <taxon>Pentapetalae</taxon>
        <taxon>rosids</taxon>
        <taxon>fabids</taxon>
        <taxon>Fabales</taxon>
        <taxon>Fabaceae</taxon>
        <taxon>Papilionoideae</taxon>
        <taxon>50 kb inversion clade</taxon>
        <taxon>NPAAA clade</taxon>
        <taxon>Hologalegina</taxon>
        <taxon>IRL clade</taxon>
        <taxon>Trifolieae</taxon>
        <taxon>Trifolium</taxon>
    </lineage>
</organism>
<dbReference type="PROSITE" id="PS50158">
    <property type="entry name" value="ZF_CCHC"/>
    <property type="match status" value="1"/>
</dbReference>
<dbReference type="Proteomes" id="UP000265520">
    <property type="component" value="Unassembled WGS sequence"/>
</dbReference>
<accession>A0A392NSV7</accession>
<protein>
    <recommendedName>
        <fullName evidence="3">CCHC-type domain-containing protein</fullName>
    </recommendedName>
</protein>
<keyword evidence="1" id="KW-0862">Zinc</keyword>
<dbReference type="InterPro" id="IPR025558">
    <property type="entry name" value="DUF4283"/>
</dbReference>
<evidence type="ECO:0000259" key="3">
    <source>
        <dbReference type="PROSITE" id="PS50158"/>
    </source>
</evidence>
<keyword evidence="5" id="KW-1185">Reference proteome</keyword>
<evidence type="ECO:0000313" key="4">
    <source>
        <dbReference type="EMBL" id="MCI02300.1"/>
    </source>
</evidence>
<dbReference type="InterPro" id="IPR040256">
    <property type="entry name" value="At4g02000-like"/>
</dbReference>
<evidence type="ECO:0000313" key="5">
    <source>
        <dbReference type="Proteomes" id="UP000265520"/>
    </source>
</evidence>
<dbReference type="GO" id="GO:0008270">
    <property type="term" value="F:zinc ion binding"/>
    <property type="evidence" value="ECO:0007669"/>
    <property type="project" value="UniProtKB-KW"/>
</dbReference>
<evidence type="ECO:0000256" key="1">
    <source>
        <dbReference type="PROSITE-ProRule" id="PRU00047"/>
    </source>
</evidence>
<comment type="caution">
    <text evidence="4">The sequence shown here is derived from an EMBL/GenBank/DDBJ whole genome shotgun (WGS) entry which is preliminary data.</text>
</comment>
<dbReference type="GO" id="GO:0003676">
    <property type="term" value="F:nucleic acid binding"/>
    <property type="evidence" value="ECO:0007669"/>
    <property type="project" value="InterPro"/>
</dbReference>
<dbReference type="InterPro" id="IPR001878">
    <property type="entry name" value="Znf_CCHC"/>
</dbReference>
<keyword evidence="1" id="KW-0863">Zinc-finger</keyword>
<feature type="compositionally biased region" description="Polar residues" evidence="2">
    <location>
        <begin position="211"/>
        <end position="230"/>
    </location>
</feature>
<dbReference type="EMBL" id="LXQA010048695">
    <property type="protein sequence ID" value="MCI02300.1"/>
    <property type="molecule type" value="Genomic_DNA"/>
</dbReference>
<dbReference type="PANTHER" id="PTHR31286:SF171">
    <property type="entry name" value="CCHC-TYPE DOMAIN-CONTAINING PROTEIN"/>
    <property type="match status" value="1"/>
</dbReference>
<evidence type="ECO:0000256" key="2">
    <source>
        <dbReference type="SAM" id="MobiDB-lite"/>
    </source>
</evidence>
<dbReference type="AlphaFoldDB" id="A0A392NSV7"/>
<dbReference type="PANTHER" id="PTHR31286">
    <property type="entry name" value="GLYCINE-RICH CELL WALL STRUCTURAL PROTEIN 1.8-LIKE"/>
    <property type="match status" value="1"/>
</dbReference>
<feature type="compositionally biased region" description="Basic and acidic residues" evidence="2">
    <location>
        <begin position="242"/>
        <end position="251"/>
    </location>
</feature>
<reference evidence="4 5" key="1">
    <citation type="journal article" date="2018" name="Front. Plant Sci.">
        <title>Red Clover (Trifolium pratense) and Zigzag Clover (T. medium) - A Picture of Genomic Similarities and Differences.</title>
        <authorList>
            <person name="Dluhosova J."/>
            <person name="Istvanek J."/>
            <person name="Nedelnik J."/>
            <person name="Repkova J."/>
        </authorList>
    </citation>
    <scope>NUCLEOTIDE SEQUENCE [LARGE SCALE GENOMIC DNA]</scope>
    <source>
        <strain evidence="5">cv. 10/8</strain>
        <tissue evidence="4">Leaf</tissue>
    </source>
</reference>
<dbReference type="Pfam" id="PF14111">
    <property type="entry name" value="DUF4283"/>
    <property type="match status" value="1"/>
</dbReference>
<name>A0A392NSV7_9FABA</name>
<feature type="domain" description="CCHC-type" evidence="3">
    <location>
        <begin position="195"/>
        <end position="210"/>
    </location>
</feature>
<gene>
    <name evidence="4" type="ORF">A2U01_0023332</name>
</gene>
<sequence>MKITLEDGNRLLPKVTMDEKLFQDLCSPWKEALVVKLLGKNVGYNIMKDRLRNLWRLSGGFEIMDVDNGFYMVKCERLADREKIVSDGPWMLFDHYLAVARWTPDFASPHAKVEKTLVWIRFPGLNLVYYDESVLLGLASVVGTPVKVDTNTLKVERGRFARICVEIDLTLPVVGKVNVNGHWYKVQYEGLHIICGSCGCYGHHTRDCTQNSIQKNPTGKTAEQNGGRTENITEKTVPVTDQNKEKIHSQVEESGNINEAHGE</sequence>
<feature type="region of interest" description="Disordered" evidence="2">
    <location>
        <begin position="211"/>
        <end position="263"/>
    </location>
</feature>
<keyword evidence="1" id="KW-0479">Metal-binding</keyword>